<evidence type="ECO:0000256" key="3">
    <source>
        <dbReference type="PIRSR" id="PIRSR001235-1"/>
    </source>
</evidence>
<sequence length="411" mass="44241">MQAFQDDFRTLAQFGLQADGGVSRLAFSKADQQARSWLIQRMHQLGLQVQLDAAGNLRGRLVGDQPHLPAIATGSHLDSVPNGGHYDGVIGVLAGLEVVRRLRRNGQHLARPVEVINFAAEESSRFGIATLGSKAITGKLTASELEQIHDEQGNSYASLLRQAGGQPEQLQHQRLNRRQLAAFIELHIEQGPVLEQQGCALGLVSAIAAASRFRVRLTGRNDHSGTTPMPLRRDALAAAAEMVLAVEQLARDIQAETVATVGRLSCSPGVMNVVPGSADFCIDLRDSDASRKERLTGQLQSQLQAIARRREIALHIDLLSNEQPVVLDSQLRQRIAAIARRHGQETLSLVSGAGHDAMQLADVVPTALLFVPSCHGISHNSTEQTALADIAQGVDLLYASVVELAQDTGTI</sequence>
<keyword evidence="3" id="KW-0479">Metal-binding</keyword>
<dbReference type="SUPFAM" id="SSF55031">
    <property type="entry name" value="Bacterial exopeptidase dimerisation domain"/>
    <property type="match status" value="1"/>
</dbReference>
<dbReference type="PANTHER" id="PTHR32494">
    <property type="entry name" value="ALLANTOATE DEIMINASE-RELATED"/>
    <property type="match status" value="1"/>
</dbReference>
<protein>
    <submittedName>
        <fullName evidence="6">N-carbamoyl-L-amino-acid hydrolase</fullName>
    </submittedName>
</protein>
<dbReference type="GO" id="GO:0016813">
    <property type="term" value="F:hydrolase activity, acting on carbon-nitrogen (but not peptide) bonds, in linear amidines"/>
    <property type="evidence" value="ECO:0007669"/>
    <property type="project" value="InterPro"/>
</dbReference>
<dbReference type="Pfam" id="PF07687">
    <property type="entry name" value="M20_dimer"/>
    <property type="match status" value="1"/>
</dbReference>
<dbReference type="Proteomes" id="UP000243205">
    <property type="component" value="Unassembled WGS sequence"/>
</dbReference>
<feature type="domain" description="Peptidase M20 dimerisation" evidence="5">
    <location>
        <begin position="212"/>
        <end position="309"/>
    </location>
</feature>
<feature type="binding site" evidence="3">
    <location>
        <position position="87"/>
    </location>
    <ligand>
        <name>Zn(2+)</name>
        <dbReference type="ChEBI" id="CHEBI:29105"/>
        <label>2</label>
    </ligand>
</feature>
<dbReference type="SUPFAM" id="SSF53187">
    <property type="entry name" value="Zn-dependent exopeptidases"/>
    <property type="match status" value="1"/>
</dbReference>
<evidence type="ECO:0000256" key="4">
    <source>
        <dbReference type="PIRSR" id="PIRSR001235-2"/>
    </source>
</evidence>
<dbReference type="InterPro" id="IPR002933">
    <property type="entry name" value="Peptidase_M20"/>
</dbReference>
<dbReference type="GO" id="GO:0046872">
    <property type="term" value="F:metal ion binding"/>
    <property type="evidence" value="ECO:0007669"/>
    <property type="project" value="UniProtKB-KW"/>
</dbReference>
<dbReference type="Gene3D" id="3.40.630.10">
    <property type="entry name" value="Zn peptidases"/>
    <property type="match status" value="1"/>
</dbReference>
<accession>A0A1G7ECG7</accession>
<evidence type="ECO:0000256" key="2">
    <source>
        <dbReference type="ARBA" id="ARBA00022801"/>
    </source>
</evidence>
<evidence type="ECO:0000313" key="6">
    <source>
        <dbReference type="EMBL" id="SDE61360.1"/>
    </source>
</evidence>
<dbReference type="AlphaFoldDB" id="A0A1G7ECG7"/>
<feature type="binding site" evidence="3">
    <location>
        <position position="76"/>
    </location>
    <ligand>
        <name>Zn(2+)</name>
        <dbReference type="ChEBI" id="CHEBI:29105"/>
        <label>1</label>
    </ligand>
</feature>
<feature type="binding site" evidence="3">
    <location>
        <position position="379"/>
    </location>
    <ligand>
        <name>Zn(2+)</name>
        <dbReference type="ChEBI" id="CHEBI:29105"/>
        <label>2</label>
    </ligand>
</feature>
<evidence type="ECO:0000256" key="1">
    <source>
        <dbReference type="ARBA" id="ARBA00006153"/>
    </source>
</evidence>
<keyword evidence="2 6" id="KW-0378">Hydrolase</keyword>
<name>A0A1G7ECG7_9BACT</name>
<evidence type="ECO:0000259" key="5">
    <source>
        <dbReference type="Pfam" id="PF07687"/>
    </source>
</evidence>
<comment type="cofactor">
    <cofactor evidence="3">
        <name>Zn(2+)</name>
        <dbReference type="ChEBI" id="CHEBI:29105"/>
    </cofactor>
    <text evidence="3">Binds 2 Zn(2+) ions per subunit.</text>
</comment>
<dbReference type="RefSeq" id="WP_092080231.1">
    <property type="nucleotide sequence ID" value="NZ_FNAQ01000019.1"/>
</dbReference>
<organism evidence="6 7">
    <name type="scientific">Desulfuromonas thiophila</name>
    <dbReference type="NCBI Taxonomy" id="57664"/>
    <lineage>
        <taxon>Bacteria</taxon>
        <taxon>Pseudomonadati</taxon>
        <taxon>Thermodesulfobacteriota</taxon>
        <taxon>Desulfuromonadia</taxon>
        <taxon>Desulfuromonadales</taxon>
        <taxon>Desulfuromonadaceae</taxon>
        <taxon>Desulfuromonas</taxon>
    </lineage>
</organism>
<evidence type="ECO:0000313" key="7">
    <source>
        <dbReference type="Proteomes" id="UP000243205"/>
    </source>
</evidence>
<feature type="binding site" evidence="3">
    <location>
        <position position="122"/>
    </location>
    <ligand>
        <name>Zn(2+)</name>
        <dbReference type="ChEBI" id="CHEBI:29105"/>
        <label>2</label>
    </ligand>
</feature>
<comment type="similarity">
    <text evidence="1">Belongs to the peptidase M20 family.</text>
</comment>
<feature type="binding site" evidence="4">
    <location>
        <position position="212"/>
    </location>
    <ligand>
        <name>allantoate</name>
        <dbReference type="ChEBI" id="CHEBI:17536"/>
    </ligand>
</feature>
<dbReference type="NCBIfam" id="NF006771">
    <property type="entry name" value="PRK09290.1-5"/>
    <property type="match status" value="1"/>
</dbReference>
<dbReference type="EMBL" id="FNAQ01000019">
    <property type="protein sequence ID" value="SDE61360.1"/>
    <property type="molecule type" value="Genomic_DNA"/>
</dbReference>
<dbReference type="InterPro" id="IPR036264">
    <property type="entry name" value="Bact_exopeptidase_dim_dom"/>
</dbReference>
<dbReference type="InterPro" id="IPR010158">
    <property type="entry name" value="Amidase_Cbmase"/>
</dbReference>
<keyword evidence="3" id="KW-0862">Zinc</keyword>
<feature type="binding site" evidence="3">
    <location>
        <position position="87"/>
    </location>
    <ligand>
        <name>Zn(2+)</name>
        <dbReference type="ChEBI" id="CHEBI:29105"/>
        <label>1</label>
    </ligand>
</feature>
<feature type="binding site" evidence="4">
    <location>
        <position position="272"/>
    </location>
    <ligand>
        <name>allantoate</name>
        <dbReference type="ChEBI" id="CHEBI:17536"/>
    </ligand>
</feature>
<reference evidence="7" key="1">
    <citation type="submission" date="2016-10" db="EMBL/GenBank/DDBJ databases">
        <authorList>
            <person name="Varghese N."/>
            <person name="Submissions S."/>
        </authorList>
    </citation>
    <scope>NUCLEOTIDE SEQUENCE [LARGE SCALE GENOMIC DNA]</scope>
    <source>
        <strain evidence="7">DSM 8987</strain>
    </source>
</reference>
<gene>
    <name evidence="6" type="ORF">SAMN05661003_11930</name>
</gene>
<dbReference type="STRING" id="57664.SAMN05661003_11930"/>
<keyword evidence="7" id="KW-1185">Reference proteome</keyword>
<proteinExistence type="inferred from homology"/>
<dbReference type="NCBIfam" id="TIGR01879">
    <property type="entry name" value="hydantase"/>
    <property type="match status" value="1"/>
</dbReference>
<dbReference type="PIRSF" id="PIRSF001235">
    <property type="entry name" value="Amidase_carbamoylase"/>
    <property type="match status" value="1"/>
</dbReference>
<feature type="binding site" evidence="4">
    <location>
        <position position="285"/>
    </location>
    <ligand>
        <name>allantoate</name>
        <dbReference type="ChEBI" id="CHEBI:17536"/>
    </ligand>
</feature>
<dbReference type="InterPro" id="IPR011650">
    <property type="entry name" value="Peptidase_M20_dimer"/>
</dbReference>
<feature type="binding site" evidence="3">
    <location>
        <position position="187"/>
    </location>
    <ligand>
        <name>Zn(2+)</name>
        <dbReference type="ChEBI" id="CHEBI:29105"/>
        <label>1</label>
    </ligand>
</feature>
<dbReference type="Gene3D" id="3.30.70.360">
    <property type="match status" value="1"/>
</dbReference>
<dbReference type="CDD" id="cd03884">
    <property type="entry name" value="M20_bAS"/>
    <property type="match status" value="1"/>
</dbReference>
<dbReference type="OrthoDB" id="9808195at2"/>
<dbReference type="PANTHER" id="PTHR32494:SF5">
    <property type="entry name" value="ALLANTOATE AMIDOHYDROLASE"/>
    <property type="match status" value="1"/>
</dbReference>
<dbReference type="Pfam" id="PF01546">
    <property type="entry name" value="Peptidase_M20"/>
    <property type="match status" value="1"/>
</dbReference>